<comment type="similarity">
    <text evidence="1">Belongs to the universal stress protein A family.</text>
</comment>
<accession>A0ABU3DYB4</accession>
<dbReference type="Proteomes" id="UP001261624">
    <property type="component" value="Unassembled WGS sequence"/>
</dbReference>
<gene>
    <name evidence="3" type="ORF">RM549_02730</name>
</gene>
<dbReference type="InterPro" id="IPR006016">
    <property type="entry name" value="UspA"/>
</dbReference>
<sequence length="282" mass="32597">MKNILFATDFSREAYCALYYATELFKDEECKFFISNFFGDRRDTSIYNIVNEEDHTLLSRLKTQSLQGCKEVMHKIVRDSSAKTHHFETFTSDQTLVNAIPAVVLKKNIDLVVMGTRGHSGIIDNFLGSNTSDVIEKSISCPLLVVPKERDYIAPEKLAFATEFRKPYSADVLRPFTELAKSFNSSIYIIYIGEEEELSKKQIENRNNLKKLLKGIETHLIYLSSDEEISKTISDYIKNKGIHLLSMVYYKHQFFDTIFREPVVKKIDHHLAFPFLILPEKN</sequence>
<dbReference type="Pfam" id="PF00582">
    <property type="entry name" value="Usp"/>
    <property type="match status" value="1"/>
</dbReference>
<proteinExistence type="inferred from homology"/>
<dbReference type="PANTHER" id="PTHR46268:SF6">
    <property type="entry name" value="UNIVERSAL STRESS PROTEIN UP12"/>
    <property type="match status" value="1"/>
</dbReference>
<evidence type="ECO:0000313" key="3">
    <source>
        <dbReference type="EMBL" id="MDT0688682.1"/>
    </source>
</evidence>
<evidence type="ECO:0000259" key="2">
    <source>
        <dbReference type="Pfam" id="PF00582"/>
    </source>
</evidence>
<dbReference type="InterPro" id="IPR006015">
    <property type="entry name" value="Universal_stress_UspA"/>
</dbReference>
<dbReference type="PANTHER" id="PTHR46268">
    <property type="entry name" value="STRESS RESPONSE PROTEIN NHAX"/>
    <property type="match status" value="1"/>
</dbReference>
<evidence type="ECO:0000313" key="4">
    <source>
        <dbReference type="Proteomes" id="UP001261624"/>
    </source>
</evidence>
<comment type="caution">
    <text evidence="3">The sequence shown here is derived from an EMBL/GenBank/DDBJ whole genome shotgun (WGS) entry which is preliminary data.</text>
</comment>
<protein>
    <submittedName>
        <fullName evidence="3">Universal stress protein</fullName>
    </submittedName>
</protein>
<dbReference type="PRINTS" id="PR01438">
    <property type="entry name" value="UNVRSLSTRESS"/>
</dbReference>
<evidence type="ECO:0000256" key="1">
    <source>
        <dbReference type="ARBA" id="ARBA00008791"/>
    </source>
</evidence>
<keyword evidence="4" id="KW-1185">Reference proteome</keyword>
<reference evidence="3 4" key="1">
    <citation type="submission" date="2023-09" db="EMBL/GenBank/DDBJ databases">
        <authorList>
            <person name="Rey-Velasco X."/>
        </authorList>
    </citation>
    <scope>NUCLEOTIDE SEQUENCE [LARGE SCALE GENOMIC DNA]</scope>
    <source>
        <strain evidence="3 4">F188</strain>
    </source>
</reference>
<dbReference type="CDD" id="cd00293">
    <property type="entry name" value="USP-like"/>
    <property type="match status" value="1"/>
</dbReference>
<feature type="domain" description="UspA" evidence="2">
    <location>
        <begin position="1"/>
        <end position="147"/>
    </location>
</feature>
<dbReference type="EMBL" id="JAVRHM010000001">
    <property type="protein sequence ID" value="MDT0688682.1"/>
    <property type="molecule type" value="Genomic_DNA"/>
</dbReference>
<dbReference type="Gene3D" id="3.40.50.620">
    <property type="entry name" value="HUPs"/>
    <property type="match status" value="2"/>
</dbReference>
<dbReference type="SUPFAM" id="SSF52402">
    <property type="entry name" value="Adenine nucleotide alpha hydrolases-like"/>
    <property type="match status" value="2"/>
</dbReference>
<organism evidence="3 4">
    <name type="scientific">Autumnicola patrickiae</name>
    <dbReference type="NCBI Taxonomy" id="3075591"/>
    <lineage>
        <taxon>Bacteria</taxon>
        <taxon>Pseudomonadati</taxon>
        <taxon>Bacteroidota</taxon>
        <taxon>Flavobacteriia</taxon>
        <taxon>Flavobacteriales</taxon>
        <taxon>Flavobacteriaceae</taxon>
        <taxon>Autumnicola</taxon>
    </lineage>
</organism>
<dbReference type="InterPro" id="IPR014729">
    <property type="entry name" value="Rossmann-like_a/b/a_fold"/>
</dbReference>
<name>A0ABU3DYB4_9FLAO</name>
<dbReference type="RefSeq" id="WP_311680618.1">
    <property type="nucleotide sequence ID" value="NZ_JAVRHM010000001.1"/>
</dbReference>